<dbReference type="RefSeq" id="WP_222578254.1">
    <property type="nucleotide sequence ID" value="NZ_JAHVHU010000002.1"/>
</dbReference>
<evidence type="ECO:0000313" key="4">
    <source>
        <dbReference type="Proteomes" id="UP000753961"/>
    </source>
</evidence>
<dbReference type="AlphaFoldDB" id="A0A953HRT7"/>
<dbReference type="EMBL" id="JAHVHU010000002">
    <property type="protein sequence ID" value="MBY5956733.1"/>
    <property type="molecule type" value="Genomic_DNA"/>
</dbReference>
<feature type="signal peptide" evidence="1">
    <location>
        <begin position="1"/>
        <end position="23"/>
    </location>
</feature>
<comment type="caution">
    <text evidence="3">The sequence shown here is derived from an EMBL/GenBank/DDBJ whole genome shotgun (WGS) entry which is preliminary data.</text>
</comment>
<dbReference type="Pfam" id="PF06283">
    <property type="entry name" value="ThuA"/>
    <property type="match status" value="1"/>
</dbReference>
<gene>
    <name evidence="3" type="ORF">KUV50_01205</name>
</gene>
<dbReference type="InterPro" id="IPR029062">
    <property type="entry name" value="Class_I_gatase-like"/>
</dbReference>
<evidence type="ECO:0000313" key="3">
    <source>
        <dbReference type="EMBL" id="MBY5956733.1"/>
    </source>
</evidence>
<dbReference type="InterPro" id="IPR029010">
    <property type="entry name" value="ThuA-like"/>
</dbReference>
<evidence type="ECO:0000256" key="1">
    <source>
        <dbReference type="SAM" id="SignalP"/>
    </source>
</evidence>
<dbReference type="Gene3D" id="3.40.50.880">
    <property type="match status" value="1"/>
</dbReference>
<feature type="domain" description="ThuA-like" evidence="2">
    <location>
        <begin position="100"/>
        <end position="299"/>
    </location>
</feature>
<organism evidence="3 4">
    <name type="scientific">Membranihabitans marinus</name>
    <dbReference type="NCBI Taxonomy" id="1227546"/>
    <lineage>
        <taxon>Bacteria</taxon>
        <taxon>Pseudomonadati</taxon>
        <taxon>Bacteroidota</taxon>
        <taxon>Saprospiria</taxon>
        <taxon>Saprospirales</taxon>
        <taxon>Saprospiraceae</taxon>
        <taxon>Membranihabitans</taxon>
    </lineage>
</organism>
<accession>A0A953HRT7</accession>
<sequence length="339" mass="37802">MVLLKIKELSLILTSMLFMSLMANCQSSKHFITFEPDRKTTSKHVVLISGDEEYRSEEGLPMLAKILSNHHGFRTTVLFAIHPETGSIDPNYQKNIPGLKALETADLMIIATRFRGLPDDQMKYIDDYLKAGKPVIGLRTATHAFKLDDPSSPYAKYSFNSKVSGWEGGFGKKILGETWINHHGHHGHEGTRGLVDGLAERNKHPVLNGVKDIWGPTDVYGITEIPDGAEVLLWGASTSGMTPEAPVNWKKSIIPVAWTKTYTYHSGSKEGRVFTTTMGAATDLVSADLRRMIINAAYWSLHMEDQITEELNVNLVGTFDPTEFGFNGFVKDKKPEDYE</sequence>
<feature type="chain" id="PRO_5037199997" evidence="1">
    <location>
        <begin position="24"/>
        <end position="339"/>
    </location>
</feature>
<proteinExistence type="predicted"/>
<reference evidence="3" key="1">
    <citation type="submission" date="2021-06" db="EMBL/GenBank/DDBJ databases">
        <title>44 bacteria genomes isolated from Dapeng, Shenzhen.</title>
        <authorList>
            <person name="Zheng W."/>
            <person name="Yu S."/>
            <person name="Huang Y."/>
        </authorList>
    </citation>
    <scope>NUCLEOTIDE SEQUENCE</scope>
    <source>
        <strain evidence="3">DP5N28-2</strain>
    </source>
</reference>
<dbReference type="Proteomes" id="UP000753961">
    <property type="component" value="Unassembled WGS sequence"/>
</dbReference>
<protein>
    <submittedName>
        <fullName evidence="3">ThuA domain-containing protein</fullName>
    </submittedName>
</protein>
<dbReference type="SUPFAM" id="SSF52317">
    <property type="entry name" value="Class I glutamine amidotransferase-like"/>
    <property type="match status" value="1"/>
</dbReference>
<name>A0A953HRT7_9BACT</name>
<evidence type="ECO:0000259" key="2">
    <source>
        <dbReference type="Pfam" id="PF06283"/>
    </source>
</evidence>
<keyword evidence="1" id="KW-0732">Signal</keyword>
<keyword evidence="4" id="KW-1185">Reference proteome</keyword>